<proteinExistence type="predicted"/>
<accession>A0A6G0TKC5</accession>
<evidence type="ECO:0000313" key="2">
    <source>
        <dbReference type="Proteomes" id="UP000475862"/>
    </source>
</evidence>
<name>A0A6G0TKC5_APHGL</name>
<keyword evidence="2" id="KW-1185">Reference proteome</keyword>
<dbReference type="Proteomes" id="UP000475862">
    <property type="component" value="Unassembled WGS sequence"/>
</dbReference>
<protein>
    <submittedName>
        <fullName evidence="1">Uncharacterized protein</fullName>
    </submittedName>
</protein>
<evidence type="ECO:0000313" key="1">
    <source>
        <dbReference type="EMBL" id="KAE9534015.1"/>
    </source>
</evidence>
<dbReference type="AlphaFoldDB" id="A0A6G0TKC5"/>
<dbReference type="EMBL" id="VYZN01000030">
    <property type="protein sequence ID" value="KAE9534015.1"/>
    <property type="molecule type" value="Genomic_DNA"/>
</dbReference>
<gene>
    <name evidence="1" type="ORF">AGLY_008751</name>
</gene>
<reference evidence="1 2" key="1">
    <citation type="submission" date="2019-08" db="EMBL/GenBank/DDBJ databases">
        <title>The genome of the soybean aphid Biotype 1, its phylome, world population structure and adaptation to the North American continent.</title>
        <authorList>
            <person name="Giordano R."/>
            <person name="Donthu R.K."/>
            <person name="Hernandez A.G."/>
            <person name="Wright C.L."/>
            <person name="Zimin A.V."/>
        </authorList>
    </citation>
    <scope>NUCLEOTIDE SEQUENCE [LARGE SCALE GENOMIC DNA]</scope>
    <source>
        <tissue evidence="1">Whole aphids</tissue>
    </source>
</reference>
<organism evidence="1 2">
    <name type="scientific">Aphis glycines</name>
    <name type="common">Soybean aphid</name>
    <dbReference type="NCBI Taxonomy" id="307491"/>
    <lineage>
        <taxon>Eukaryota</taxon>
        <taxon>Metazoa</taxon>
        <taxon>Ecdysozoa</taxon>
        <taxon>Arthropoda</taxon>
        <taxon>Hexapoda</taxon>
        <taxon>Insecta</taxon>
        <taxon>Pterygota</taxon>
        <taxon>Neoptera</taxon>
        <taxon>Paraneoptera</taxon>
        <taxon>Hemiptera</taxon>
        <taxon>Sternorrhyncha</taxon>
        <taxon>Aphidomorpha</taxon>
        <taxon>Aphidoidea</taxon>
        <taxon>Aphididae</taxon>
        <taxon>Aphidini</taxon>
        <taxon>Aphis</taxon>
        <taxon>Aphis</taxon>
    </lineage>
</organism>
<comment type="caution">
    <text evidence="1">The sequence shown here is derived from an EMBL/GenBank/DDBJ whole genome shotgun (WGS) entry which is preliminary data.</text>
</comment>
<sequence length="171" mass="19610">MNAIPRTLSAWHVTEPVTRWCQKDVKFSRGVEMIDWSVFDEINLRDHAYSYVSFAIEPQSTAQRFENTKATDHTSWILKQINFDAFYNFFNTFLEALKNYIYNACDLCQCRIVLKALWENGRCTGGRTTYLNSGLILSPYVGLTIRVSEGTELEISKQPETTSQQPTGAFA</sequence>